<dbReference type="EMBL" id="CM001475">
    <property type="protein sequence ID" value="EIC30176.1"/>
    <property type="molecule type" value="Genomic_DNA"/>
</dbReference>
<dbReference type="Proteomes" id="UP000005090">
    <property type="component" value="Chromosome"/>
</dbReference>
<feature type="transmembrane region" description="Helical" evidence="8">
    <location>
        <begin position="149"/>
        <end position="171"/>
    </location>
</feature>
<dbReference type="PANTHER" id="PTHR30443:SF0">
    <property type="entry name" value="PHOSPHOETHANOLAMINE TRANSFERASE EPTA"/>
    <property type="match status" value="1"/>
</dbReference>
<protein>
    <submittedName>
        <fullName evidence="11">Putative membrane-associated, metal-dependent hydrolase</fullName>
    </submittedName>
</protein>
<dbReference type="GO" id="GO:0016787">
    <property type="term" value="F:hydrolase activity"/>
    <property type="evidence" value="ECO:0007669"/>
    <property type="project" value="UniProtKB-KW"/>
</dbReference>
<evidence type="ECO:0000256" key="1">
    <source>
        <dbReference type="ARBA" id="ARBA00004429"/>
    </source>
</evidence>
<dbReference type="Gene3D" id="3.40.720.10">
    <property type="entry name" value="Alkaline Phosphatase, subunit A"/>
    <property type="match status" value="1"/>
</dbReference>
<sequence>MQQLKRLALPDPILSSSLFLILFDNTALWRELFKIKGGVSVDNLVFYTPFFLVLILLLTLFFSLFRFKYLLKTILVWFLLAAAAIDYFTLTYGVLIDKGMIQNALETNAREVTELLTWRMFFHLLIFGGIPAVLIARMRLIHKPALRQLFSNFSTLLICGGLIIGLCYFFYGDYTSIYRNNRQLRYLINPVNLVDASVSILKHQLRGRHPLIPVGTDARLADDPKHAGKKRLTVLVLGETARAANFALDGYARPTNPYLSREPVFSFTNVHSCGTATAASVPCMFSGFSQENYDPAKAEYTENVLDVLSHAGVKVLWRNNNDGCKNVCKRVSSEDLSHLKLADLCGAEECYDEVLLYRLQAYVDALTGNGVIVLHQKGSHGPGYHLRHPPGFKVFSPECHQANLNDCTPQEVINAYDNTIVYTDFFLEKVIQFLKKNAAHYDTALLYVSDHGESLGENNVYLHGLPYFVAPDAQKHVPLITWFSKDFIAHNKIDSDCLHQHKDTSYSHENLFHSLLGLMNVKTNVYNAKLDIFATCKA</sequence>
<feature type="transmembrane region" description="Helical" evidence="8">
    <location>
        <begin position="116"/>
        <end position="137"/>
    </location>
</feature>
<dbReference type="GO" id="GO:0005886">
    <property type="term" value="C:plasma membrane"/>
    <property type="evidence" value="ECO:0007669"/>
    <property type="project" value="UniProtKB-SubCell"/>
</dbReference>
<dbReference type="InterPro" id="IPR012549">
    <property type="entry name" value="EptA-like_N"/>
</dbReference>
<keyword evidence="5 8" id="KW-0812">Transmembrane</keyword>
<evidence type="ECO:0000256" key="4">
    <source>
        <dbReference type="ARBA" id="ARBA00022679"/>
    </source>
</evidence>
<keyword evidence="7 8" id="KW-0472">Membrane</keyword>
<dbReference type="HOGENOM" id="CLU_018534_1_0_6"/>
<keyword evidence="4" id="KW-0808">Transferase</keyword>
<dbReference type="InterPro" id="IPR017850">
    <property type="entry name" value="Alkaline_phosphatase_core_sf"/>
</dbReference>
<feature type="transmembrane region" description="Helical" evidence="8">
    <location>
        <begin position="44"/>
        <end position="67"/>
    </location>
</feature>
<keyword evidence="6 8" id="KW-1133">Transmembrane helix</keyword>
<dbReference type="Pfam" id="PF08019">
    <property type="entry name" value="EptA_B_N"/>
    <property type="match status" value="1"/>
</dbReference>
<dbReference type="Pfam" id="PF00884">
    <property type="entry name" value="Sulfatase"/>
    <property type="match status" value="1"/>
</dbReference>
<feature type="transmembrane region" description="Helical" evidence="8">
    <location>
        <begin position="74"/>
        <end position="96"/>
    </location>
</feature>
<feature type="domain" description="Sulfatase N-terminal" evidence="9">
    <location>
        <begin position="233"/>
        <end position="521"/>
    </location>
</feature>
<comment type="subcellular location">
    <subcellularLocation>
        <location evidence="1">Cell inner membrane</location>
        <topology evidence="1">Multi-pass membrane protein</topology>
    </subcellularLocation>
</comment>
<dbReference type="SUPFAM" id="SSF53649">
    <property type="entry name" value="Alkaline phosphatase-like"/>
    <property type="match status" value="1"/>
</dbReference>
<gene>
    <name evidence="11" type="ORF">Metal_2455</name>
</gene>
<evidence type="ECO:0000256" key="5">
    <source>
        <dbReference type="ARBA" id="ARBA00022692"/>
    </source>
</evidence>
<evidence type="ECO:0000313" key="12">
    <source>
        <dbReference type="Proteomes" id="UP000005090"/>
    </source>
</evidence>
<dbReference type="PANTHER" id="PTHR30443">
    <property type="entry name" value="INNER MEMBRANE PROTEIN"/>
    <property type="match status" value="1"/>
</dbReference>
<feature type="domain" description="Phosphoethanolamine transferase N-terminal" evidence="10">
    <location>
        <begin position="54"/>
        <end position="204"/>
    </location>
</feature>
<name>H8GI32_METAL</name>
<dbReference type="RefSeq" id="WP_005372650.1">
    <property type="nucleotide sequence ID" value="NZ_CM001475.1"/>
</dbReference>
<proteinExistence type="predicted"/>
<evidence type="ECO:0000256" key="7">
    <source>
        <dbReference type="ARBA" id="ARBA00023136"/>
    </source>
</evidence>
<dbReference type="STRING" id="686340.Metal_2455"/>
<accession>H8GI32</accession>
<evidence type="ECO:0000259" key="9">
    <source>
        <dbReference type="Pfam" id="PF00884"/>
    </source>
</evidence>
<reference evidence="11 12" key="1">
    <citation type="journal article" date="2013" name="Genome Announc.">
        <title>Genome Sequence of the Obligate Gammaproteobacterial Methanotroph Methylomicrobium album Strain BG8.</title>
        <authorList>
            <person name="Kits K.D."/>
            <person name="Kalyuzhnaya M.G."/>
            <person name="Klotz M.G."/>
            <person name="Jetten M.S."/>
            <person name="Op den Camp H.J."/>
            <person name="Vuilleumier S."/>
            <person name="Bringel F."/>
            <person name="Dispirito A.A."/>
            <person name="Murrell J.C."/>
            <person name="Bruce D."/>
            <person name="Cheng J.F."/>
            <person name="Copeland A."/>
            <person name="Goodwin L."/>
            <person name="Hauser L."/>
            <person name="Lajus A."/>
            <person name="Land M.L."/>
            <person name="Lapidus A."/>
            <person name="Lucas S."/>
            <person name="Medigue C."/>
            <person name="Pitluck S."/>
            <person name="Woyke T."/>
            <person name="Zeytun A."/>
            <person name="Stein L.Y."/>
        </authorList>
    </citation>
    <scope>NUCLEOTIDE SEQUENCE [LARGE SCALE GENOMIC DNA]</scope>
    <source>
        <strain evidence="11 12">BG8</strain>
    </source>
</reference>
<dbReference type="GO" id="GO:0009244">
    <property type="term" value="P:lipopolysaccharide core region biosynthetic process"/>
    <property type="evidence" value="ECO:0007669"/>
    <property type="project" value="TreeGrafter"/>
</dbReference>
<keyword evidence="12" id="KW-1185">Reference proteome</keyword>
<evidence type="ECO:0000313" key="11">
    <source>
        <dbReference type="EMBL" id="EIC30176.1"/>
    </source>
</evidence>
<dbReference type="eggNOG" id="COG2194">
    <property type="taxonomic scope" value="Bacteria"/>
</dbReference>
<dbReference type="NCBIfam" id="NF028537">
    <property type="entry name" value="P_eth_NH2_trans"/>
    <property type="match status" value="1"/>
</dbReference>
<dbReference type="InterPro" id="IPR000917">
    <property type="entry name" value="Sulfatase_N"/>
</dbReference>
<feature type="transmembrane region" description="Helical" evidence="8">
    <location>
        <begin position="12"/>
        <end position="32"/>
    </location>
</feature>
<evidence type="ECO:0000256" key="6">
    <source>
        <dbReference type="ARBA" id="ARBA00022989"/>
    </source>
</evidence>
<dbReference type="InterPro" id="IPR040423">
    <property type="entry name" value="PEA_transferase"/>
</dbReference>
<dbReference type="AlphaFoldDB" id="H8GI32"/>
<keyword evidence="11" id="KW-0378">Hydrolase</keyword>
<dbReference type="GO" id="GO:0016776">
    <property type="term" value="F:phosphotransferase activity, phosphate group as acceptor"/>
    <property type="evidence" value="ECO:0007669"/>
    <property type="project" value="TreeGrafter"/>
</dbReference>
<evidence type="ECO:0000256" key="8">
    <source>
        <dbReference type="SAM" id="Phobius"/>
    </source>
</evidence>
<dbReference type="InterPro" id="IPR058130">
    <property type="entry name" value="PEA_transf_C"/>
</dbReference>
<keyword evidence="3" id="KW-0997">Cell inner membrane</keyword>
<evidence type="ECO:0000259" key="10">
    <source>
        <dbReference type="Pfam" id="PF08019"/>
    </source>
</evidence>
<evidence type="ECO:0000256" key="3">
    <source>
        <dbReference type="ARBA" id="ARBA00022519"/>
    </source>
</evidence>
<dbReference type="CDD" id="cd16017">
    <property type="entry name" value="LptA"/>
    <property type="match status" value="1"/>
</dbReference>
<organism evidence="11 12">
    <name type="scientific">Methylomicrobium album BG8</name>
    <dbReference type="NCBI Taxonomy" id="686340"/>
    <lineage>
        <taxon>Bacteria</taxon>
        <taxon>Pseudomonadati</taxon>
        <taxon>Pseudomonadota</taxon>
        <taxon>Gammaproteobacteria</taxon>
        <taxon>Methylococcales</taxon>
        <taxon>Methylococcaceae</taxon>
        <taxon>Methylomicrobium</taxon>
    </lineage>
</organism>
<evidence type="ECO:0000256" key="2">
    <source>
        <dbReference type="ARBA" id="ARBA00022475"/>
    </source>
</evidence>
<keyword evidence="2" id="KW-1003">Cell membrane</keyword>